<dbReference type="GO" id="GO:0098982">
    <property type="term" value="C:GABA-ergic synapse"/>
    <property type="evidence" value="ECO:0007669"/>
    <property type="project" value="TreeGrafter"/>
</dbReference>
<evidence type="ECO:0000313" key="3">
    <source>
        <dbReference type="EMBL" id="KAG9329215.1"/>
    </source>
</evidence>
<feature type="compositionally biased region" description="Pro residues" evidence="2">
    <location>
        <begin position="289"/>
        <end position="300"/>
    </location>
</feature>
<proteinExistence type="predicted"/>
<feature type="region of interest" description="Disordered" evidence="2">
    <location>
        <begin position="620"/>
        <end position="811"/>
    </location>
</feature>
<feature type="compositionally biased region" description="Polar residues" evidence="2">
    <location>
        <begin position="657"/>
        <end position="675"/>
    </location>
</feature>
<feature type="compositionally biased region" description="Basic and acidic residues" evidence="2">
    <location>
        <begin position="1243"/>
        <end position="1258"/>
    </location>
</feature>
<feature type="region of interest" description="Disordered" evidence="2">
    <location>
        <begin position="1852"/>
        <end position="1871"/>
    </location>
</feature>
<feature type="region of interest" description="Disordered" evidence="2">
    <location>
        <begin position="1467"/>
        <end position="1515"/>
    </location>
</feature>
<dbReference type="PANTHER" id="PTHR14113">
    <property type="entry name" value="PICCOLO/BASSOON"/>
    <property type="match status" value="1"/>
</dbReference>
<name>A0A8T2MMM5_9TELE</name>
<feature type="compositionally biased region" description="Polar residues" evidence="2">
    <location>
        <begin position="2736"/>
        <end position="2758"/>
    </location>
</feature>
<dbReference type="GO" id="GO:1904071">
    <property type="term" value="P:presynaptic active zone assembly"/>
    <property type="evidence" value="ECO:0007669"/>
    <property type="project" value="TreeGrafter"/>
</dbReference>
<feature type="compositionally biased region" description="Low complexity" evidence="2">
    <location>
        <begin position="2565"/>
        <end position="2574"/>
    </location>
</feature>
<feature type="compositionally biased region" description="Basic and acidic residues" evidence="2">
    <location>
        <begin position="1402"/>
        <end position="1412"/>
    </location>
</feature>
<feature type="compositionally biased region" description="Basic and acidic residues" evidence="2">
    <location>
        <begin position="994"/>
        <end position="1019"/>
    </location>
</feature>
<feature type="coiled-coil region" evidence="1">
    <location>
        <begin position="2802"/>
        <end position="2839"/>
    </location>
</feature>
<feature type="compositionally biased region" description="Polar residues" evidence="2">
    <location>
        <begin position="494"/>
        <end position="508"/>
    </location>
</feature>
<accession>A0A8T2MMM5</accession>
<feature type="coiled-coil region" evidence="1">
    <location>
        <begin position="1308"/>
        <end position="1335"/>
    </location>
</feature>
<feature type="compositionally biased region" description="Basic and acidic residues" evidence="2">
    <location>
        <begin position="892"/>
        <end position="908"/>
    </location>
</feature>
<feature type="compositionally biased region" description="Polar residues" evidence="2">
    <location>
        <begin position="1116"/>
        <end position="1133"/>
    </location>
</feature>
<feature type="region of interest" description="Disordered" evidence="2">
    <location>
        <begin position="2871"/>
        <end position="2921"/>
    </location>
</feature>
<keyword evidence="4" id="KW-1185">Reference proteome</keyword>
<gene>
    <name evidence="3" type="ORF">JZ751_006468</name>
</gene>
<feature type="compositionally biased region" description="Basic and acidic residues" evidence="2">
    <location>
        <begin position="634"/>
        <end position="647"/>
    </location>
</feature>
<dbReference type="EMBL" id="JAFBMS010001369">
    <property type="protein sequence ID" value="KAG9329215.1"/>
    <property type="molecule type" value="Genomic_DNA"/>
</dbReference>
<dbReference type="PANTHER" id="PTHR14113:SF6">
    <property type="entry name" value="PROTEIN PICCOLO"/>
    <property type="match status" value="1"/>
</dbReference>
<dbReference type="GO" id="GO:0098882">
    <property type="term" value="F:structural constituent of presynaptic active zone"/>
    <property type="evidence" value="ECO:0007669"/>
    <property type="project" value="TreeGrafter"/>
</dbReference>
<protein>
    <recommendedName>
        <fullName evidence="5">Protein piccolo</fullName>
    </recommendedName>
</protein>
<dbReference type="GO" id="GO:0030424">
    <property type="term" value="C:axon"/>
    <property type="evidence" value="ECO:0007669"/>
    <property type="project" value="TreeGrafter"/>
</dbReference>
<evidence type="ECO:0000313" key="4">
    <source>
        <dbReference type="Proteomes" id="UP000824540"/>
    </source>
</evidence>
<feature type="compositionally biased region" description="Basic and acidic residues" evidence="2">
    <location>
        <begin position="1188"/>
        <end position="1201"/>
    </location>
</feature>
<feature type="region of interest" description="Disordered" evidence="2">
    <location>
        <begin position="2512"/>
        <end position="2789"/>
    </location>
</feature>
<reference evidence="3" key="1">
    <citation type="thesis" date="2021" institute="BYU ScholarsArchive" country="Provo, UT, USA">
        <title>Applications of and Algorithms for Genome Assembly and Genomic Analyses with an Emphasis on Marine Teleosts.</title>
        <authorList>
            <person name="Pickett B.D."/>
        </authorList>
    </citation>
    <scope>NUCLEOTIDE SEQUENCE</scope>
    <source>
        <strain evidence="3">HI-2016</strain>
    </source>
</reference>
<feature type="compositionally biased region" description="Basic and acidic residues" evidence="2">
    <location>
        <begin position="1046"/>
        <end position="1062"/>
    </location>
</feature>
<dbReference type="Proteomes" id="UP000824540">
    <property type="component" value="Unassembled WGS sequence"/>
</dbReference>
<feature type="compositionally biased region" description="Basic and acidic residues" evidence="2">
    <location>
        <begin position="2602"/>
        <end position="2617"/>
    </location>
</feature>
<feature type="compositionally biased region" description="Low complexity" evidence="2">
    <location>
        <begin position="2671"/>
        <end position="2682"/>
    </location>
</feature>
<feature type="non-terminal residue" evidence="3">
    <location>
        <position position="3497"/>
    </location>
</feature>
<feature type="compositionally biased region" description="Acidic residues" evidence="2">
    <location>
        <begin position="2544"/>
        <end position="2553"/>
    </location>
</feature>
<feature type="compositionally biased region" description="Basic and acidic residues" evidence="2">
    <location>
        <begin position="2880"/>
        <end position="2897"/>
    </location>
</feature>
<feature type="compositionally biased region" description="Low complexity" evidence="2">
    <location>
        <begin position="353"/>
        <end position="362"/>
    </location>
</feature>
<dbReference type="InterPro" id="IPR052098">
    <property type="entry name" value="Presynaptic_Scaffold_Bsn/Pclo"/>
</dbReference>
<organism evidence="3 4">
    <name type="scientific">Albula glossodonta</name>
    <name type="common">roundjaw bonefish</name>
    <dbReference type="NCBI Taxonomy" id="121402"/>
    <lineage>
        <taxon>Eukaryota</taxon>
        <taxon>Metazoa</taxon>
        <taxon>Chordata</taxon>
        <taxon>Craniata</taxon>
        <taxon>Vertebrata</taxon>
        <taxon>Euteleostomi</taxon>
        <taxon>Actinopterygii</taxon>
        <taxon>Neopterygii</taxon>
        <taxon>Teleostei</taxon>
        <taxon>Albuliformes</taxon>
        <taxon>Albulidae</taxon>
        <taxon>Albula</taxon>
    </lineage>
</organism>
<feature type="compositionally biased region" description="Basic and acidic residues" evidence="2">
    <location>
        <begin position="483"/>
        <end position="492"/>
    </location>
</feature>
<dbReference type="GO" id="GO:0098978">
    <property type="term" value="C:glutamatergic synapse"/>
    <property type="evidence" value="ECO:0007669"/>
    <property type="project" value="TreeGrafter"/>
</dbReference>
<dbReference type="GO" id="GO:0048788">
    <property type="term" value="C:cytoskeleton of presynaptic active zone"/>
    <property type="evidence" value="ECO:0007669"/>
    <property type="project" value="TreeGrafter"/>
</dbReference>
<feature type="compositionally biased region" description="Basic and acidic residues" evidence="2">
    <location>
        <begin position="363"/>
        <end position="402"/>
    </location>
</feature>
<feature type="compositionally biased region" description="Acidic residues" evidence="2">
    <location>
        <begin position="1174"/>
        <end position="1187"/>
    </location>
</feature>
<dbReference type="GO" id="GO:0035418">
    <property type="term" value="P:protein localization to synapse"/>
    <property type="evidence" value="ECO:0007669"/>
    <property type="project" value="TreeGrafter"/>
</dbReference>
<feature type="compositionally biased region" description="Polar residues" evidence="2">
    <location>
        <begin position="775"/>
        <end position="790"/>
    </location>
</feature>
<feature type="compositionally biased region" description="Basic and acidic residues" evidence="2">
    <location>
        <begin position="856"/>
        <end position="868"/>
    </location>
</feature>
<feature type="compositionally biased region" description="Basic and acidic residues" evidence="2">
    <location>
        <begin position="519"/>
        <end position="529"/>
    </location>
</feature>
<sequence length="3497" mass="380162">MPALGAKVCQVADQSWPPASASVTSPHHSITLYLTLYRASVTSPHHSIKLYRTLYRASVTSPHHSIKLYRTLYRASVTSPHHSIKLYLTLYRASVTSPHHSITLYLTLYRASVTSPHHSIKLYRTLYRASVTSPHHSIKLYRTLYRASVTSPHHSIKLYRTLYRASVTSPHHSITLYLTLYRASVTSPHHSIKLYRTLYRASVTSPHHSIKLYRTLYCASVTSPHHSITVLLSPLLTTASNFISRCIVLLSPLLTTASNFTARCINEWLCLNCQTQRALAGQLGDMGMMPPPMPAPPKTQPSPAKQPITQATKPVAAAAAPPKPAPDQPKKDQAKAPPIDAAPAPPPAEAPKKAAPAGQAPAEKPKDAAEAAEQTKEEKKVEIVAAEEKKALPEGPIKKVVPDPDQTPDTESEKCGDPDQGPMHAIPPPADSAQGEVSTPQTSEEKPQPGTTPEQTENTSVPPEQDVENATPISPDSTQEEVDSVHLLKEQEVANASSSSPDSTQEEIGTSDVVEENALPDKESEKVEDGPVPTQQEVENVTPSITRSMQEEEVSTPNVVEENSVAVIASQQVENVPALTEQEGENAAPGIAKNMQEEVTSYNAVEEENPSVQMPEQIEKAMSASETSTGAEVTKQEEEVSIPKDEDNVLQEPAPEQTENMSVTAEQNSLPSLAASTEGKEVTECGDEVSTPKVVEGELLPESVSEKVEDVSVPPEQDVAHAASPSAVSTGADVSTPKALEENPLPEPQDKEPGEAMPTEMDTVKPDKEEGKVDTSGSSQQKSPQGLSDTGYSSEGISGSLGEIPSAVPINEKELSIKPVQKDAVMEDTSPTSLSDLAKLESTVLPILQAQASAIEKVEPHMDAEPNQHRPKILPVSSESYSSGEEALQASRETDTLVKEPAGDSAPRKDRKKLHVLPETSPGRRQHGDSMDDSSESEPSPLMQRRRKISTTSTSSEDYKRESPCSAEDEEEFIRKQIMGMSADEEASPSDEDNYIRKQIREQEQQREEEERKAKEKITSPKSKRLVKNSSIGPEDEAGIEQALLESKEPESKVVPDSKENETSDLQAQEVATESEGVEGLKTSSKVAGPVRQDTEEADQEVESLTESPDDRSRGEGSSSVHASSFTPGTSPTSVSSLDEDSDSSPSRKRMSGEGKQRKSRHRQHGQVLPTIEDSSEEEELREEEELLREQEMQREVDHQGGKKSSSKKSKKDKEELRAQRRREHPITPPSNLSPIEDASPTEELRQAAEMEELHKSSCSDYSPSIESEPEVLEVTQEKILSVQKEVEPPTPVSVSAPTDEKHSNVTKDTAKKILKSADEAYEEIMQKAKALQGKDLEDPAEKEQLYSGMLIEDYIYESLVEDPNTLTDSLAQEQDMSKITVKQPLKKLRSPDEVYEDMMQKRKEMMLKDQELQQTQPIKEEPQPESALPPPVIDTSCVPVSAGDVVAPGKDGKPLLDAEAAYEELMRRQRMAQAPNTSLEQQAPTPTPTAALPESPEVPLTSTPPVPPKPVVLLRASSQEKVEVPVAAPVPPPPLPAPPLPPATLPEPAICPQMPPSVTAPPVPVSTAMTIAQATITTAGPSVSVKASVAPTYKPHVPPPVPPKPVSIPAGLVFSHKPGEAVRPPVTSRPVVPQQIITVSQPRPVVPLSTADMTLNLATPLECKLSATSPRSPLSPRYGNSLHETYVVITLPSEPGTPVEGIITQAPTSPATVSPSKPQPQAVPPAPVAFTQYTKSVESQEIQGSEKVVSSMSHVYSSISTSAQPAVTLPNLVAQVVTTEVQRTTVSVVRERIPGASPSATARTASVAITIPPETAKLPPKPKENGRMYYSSDVVDLRTLRLNVEMTEKGLDLSAPDSRRQSFSSDSSGRQTSAVQSSIVNLSAEATPASTLSVVTDSITIVTCTATIAYNNGAADRPLDLGHGASTSMPLQLTTSKTFEPVAQIIYRSLDAQPTSVSSADVPINLSFGAIANVANLGAPVTVAPASITNGISLPTRLDAGLMGAVDLTTSKPAQTMVAIDGSNSAVVTSIVEDDGKPVDLTAGRRVVCCDMMYSLPFAGSCGAQQPPTTLPEDRHITCVANGSSDIKPPPSNNNLEEAGLFFSKSKNGYDYTNGASEGAIDLTAGKMSAGEIMDYSNKGAGTYPGITIPQYSQVIISPAPAGTHFGGNSVLRSSNGVVYSSIAAPVPSTYAITTQPGSIFSTTYNTLPGTQTDVTMPALSSLQDQGLQQPYSFLSTTAAHPQVGGMTEGVPSAFPQVVLSASSTTLHDPYTDAMLEAIAASLEALSSPLISDDPQQQQYQMEREILELEKLKQLRLAEELEWERLEIQRYREQEQILVQKELEELQSMKQQLLLQQEEERQAHLLMQQETYAQQQLQLEQIQHLQLQLQQQLEEQKMRHLYPYGYDPPEGPSPVPGSDQITLDSQYTAGDNGQYWPVQDDATTTSSITGIDLQQNTTWYTVPTEGVAQYISGMPGSSEIPQAESQKKQVQIAQRTPGQYDVGVPNKKIVDSGVQTDEEDGVEKAYSGRRRRNKKSVDSSVQTDDEDQEEWDIPARSRRRSRSSKQGSSKVSSIAIQTVAEISVQTDSSGTIKRPSVRAQLDTKVEIGKHGSEKAYRGGGQGDSGSGRSSPEKDKRRPTPLEIGYSTHLKADSSLQVAPSPPKSPKVLYSPISPLSPSKSIEFVPYEKSSGDMGQKMLTTDPSKPPQSPRTLKAMQRSMSDPKSLSPTADDRAGSNLQYSDGYSSKGSQSGTLSGTQKKVKRTLPNPPPEEETMGSQSGYSTGSARRRLCRNTTIARAKILQDIDRELDLVERESSKLRKKQAELDEEEKEIDAKLRYLEMGINRRKEALLKEREKRERAYLQGVAEERDYMSDSEVSNIRETRAGNGHERRERPRTAPQSEFSQFVPPQTQTEAQYGQSDSPYAQYQYAPQTQAATQYSPQTLYQQPSLYHQQVSPYQSQSIYSSVPSLSYPQSSQQQTYQQLLLQQKARQATLSELDPKITTNYEVIRNQPLITTDPTYGMHHLGGGSKYGSLELRMGLEERGSMASSPMSSVSAESFYADIDHHHHHGHHAPSRSYVLIDDIGELTKGSSAFTIPDKDLAKADRLLRAAEVRRAAEVSDFLGPLQASARLHPYGKPEEESMEEPYELKLLKQQIKQEFRRGAEGLDHLTGLPHYYPGESGSYRHFPKAEKYSIGRLTLEKQAAKQLPASVLYQKQVKQHKKALMDPKVVTKFSPIQESRDLEPDYASYLGSSTSSVSGLSSRARLLQDEITFGLRKNIAEQQKYLGSTLGANLAHSLNLGQSLNLGPTMRSSLQDDGTYPSGSRSRPSSRPSSVYGLDLSIKRDSSSSSLRMKTEGEALDSASYSAPTARAKPTSLPISQSRGRIPIVAQNSEEESPLSPVAQPMGMARASAGPLPPISADSRDQFGSSHSLPEVQQHMREESRTRGYDRDIAFIMDDLQGAMSDSEGNAGPGPEPFHCSVDPLLMHAPNCIP</sequence>
<feature type="region of interest" description="Disordered" evidence="2">
    <location>
        <begin position="3309"/>
        <end position="3381"/>
    </location>
</feature>
<feature type="compositionally biased region" description="Low complexity" evidence="2">
    <location>
        <begin position="1489"/>
        <end position="1502"/>
    </location>
</feature>
<feature type="compositionally biased region" description="Polar residues" evidence="2">
    <location>
        <begin position="2718"/>
        <end position="2728"/>
    </location>
</feature>
<evidence type="ECO:0008006" key="5">
    <source>
        <dbReference type="Google" id="ProtNLM"/>
    </source>
</evidence>
<feature type="compositionally biased region" description="Polar residues" evidence="2">
    <location>
        <begin position="533"/>
        <end position="548"/>
    </location>
</feature>
<feature type="compositionally biased region" description="Low complexity" evidence="2">
    <location>
        <begin position="3324"/>
        <end position="3337"/>
    </location>
</feature>
<feature type="compositionally biased region" description="Low complexity" evidence="2">
    <location>
        <begin position="1862"/>
        <end position="1871"/>
    </location>
</feature>
<feature type="compositionally biased region" description="Polar residues" evidence="2">
    <location>
        <begin position="3309"/>
        <end position="3319"/>
    </location>
</feature>
<feature type="coiled-coil region" evidence="1">
    <location>
        <begin position="2303"/>
        <end position="2400"/>
    </location>
</feature>
<dbReference type="OrthoDB" id="10059918at2759"/>
<keyword evidence="1" id="KW-0175">Coiled coil</keyword>
<feature type="compositionally biased region" description="Low complexity" evidence="2">
    <location>
        <begin position="301"/>
        <end position="320"/>
    </location>
</feature>
<feature type="compositionally biased region" description="Polar residues" evidence="2">
    <location>
        <begin position="2775"/>
        <end position="2785"/>
    </location>
</feature>
<feature type="region of interest" description="Disordered" evidence="2">
    <location>
        <begin position="3426"/>
        <end position="3449"/>
    </location>
</feature>
<feature type="compositionally biased region" description="Polar residues" evidence="2">
    <location>
        <begin position="2899"/>
        <end position="2921"/>
    </location>
</feature>
<evidence type="ECO:0000256" key="2">
    <source>
        <dbReference type="SAM" id="MobiDB-lite"/>
    </source>
</evidence>
<feature type="compositionally biased region" description="Basic and acidic residues" evidence="2">
    <location>
        <begin position="1299"/>
        <end position="1308"/>
    </location>
</feature>
<feature type="compositionally biased region" description="Basic and acidic residues" evidence="2">
    <location>
        <begin position="2631"/>
        <end position="2640"/>
    </location>
</feature>
<evidence type="ECO:0000256" key="1">
    <source>
        <dbReference type="SAM" id="Coils"/>
    </source>
</evidence>
<feature type="region of interest" description="Disordered" evidence="2">
    <location>
        <begin position="856"/>
        <end position="1308"/>
    </location>
</feature>
<feature type="compositionally biased region" description="Basic and acidic residues" evidence="2">
    <location>
        <begin position="762"/>
        <end position="773"/>
    </location>
</feature>
<comment type="caution">
    <text evidence="3">The sequence shown here is derived from an EMBL/GenBank/DDBJ whole genome shotgun (WGS) entry which is preliminary data.</text>
</comment>
<feature type="compositionally biased region" description="Acidic residues" evidence="2">
    <location>
        <begin position="983"/>
        <end position="993"/>
    </location>
</feature>
<feature type="compositionally biased region" description="Polar residues" evidence="2">
    <location>
        <begin position="449"/>
        <end position="462"/>
    </location>
</feature>
<feature type="compositionally biased region" description="Low complexity" evidence="2">
    <location>
        <begin position="791"/>
        <end position="804"/>
    </location>
</feature>
<feature type="region of interest" description="Disordered" evidence="2">
    <location>
        <begin position="1402"/>
        <end position="1437"/>
    </location>
</feature>
<feature type="region of interest" description="Disordered" evidence="2">
    <location>
        <begin position="283"/>
        <end position="559"/>
    </location>
</feature>